<dbReference type="PANTHER" id="PTHR33406">
    <property type="entry name" value="MEMBRANE PROTEIN MJ1562-RELATED"/>
    <property type="match status" value="1"/>
</dbReference>
<keyword evidence="5 6" id="KW-0472">Membrane</keyword>
<dbReference type="Gene3D" id="1.20.1640.10">
    <property type="entry name" value="Multidrug efflux transporter AcrB transmembrane domain"/>
    <property type="match status" value="2"/>
</dbReference>
<evidence type="ECO:0000313" key="9">
    <source>
        <dbReference type="Proteomes" id="UP000238312"/>
    </source>
</evidence>
<feature type="transmembrane region" description="Helical" evidence="6">
    <location>
        <begin position="588"/>
        <end position="611"/>
    </location>
</feature>
<feature type="transmembrane region" description="Helical" evidence="6">
    <location>
        <begin position="324"/>
        <end position="347"/>
    </location>
</feature>
<sequence>MPVGSLRRDSPLVEPVPGALGRWGSAVARRGRLVIALWLVLAAGSAALLPGLPARLAPPSLEVPGSESAVAAAVIARGFPEQGTEQVLLAFTSATLRASEPGYQRVMAAVMSAMAARGDVGALLPLPEVAGQHPGHAYALMGVHGDEPARQRNLPAQLATAQESARRASAGAVSVTILGVSRAFAQLAHTDMADLRAMETMTVPVAVLLLVLGLGAAGAALVPLLVGGAAILTAMGALALAGTYGAADSTMLTYTVTMTLGLGLDYSLLILLRYRQARAGGRSPQAAAGHAVATAGSTVTWCALAIMITSCALFLVGVPWAGSMALAGLLSALVTLAAALTLTPALLPRLDGLLAWGTLPWRRHDSEPREPAWVRGARHLMRHPVPYAAAAVTALLLLALPALHLRTGLHYDRATLAGTDMGAGLEQLERDKVASLTSLALPHPPGSAPVDTGALSAALRADPRVSVVSVFDNGRDLTLMLVADRAAPDSAAATAFLRDVREGAARLLPAGQRVLAVGPAARLRDLTAGALDGLWRVLLVVLLASFALLLITFRSLLIPLKAVAMNLLCVCATFGLLTLAFQTPATDINALLPLIVFTIVFGLSMDYEVFLVHRVHEHYRRTGDNTAAVLHGLRHTARPITLAAAIMAVTFSGLMFTRRLDFQQGGFAVAVAIVLDATLIRMVLVPALMRLLGERNWWLPGQRRRNASMAGTSRSYASSST</sequence>
<feature type="transmembrane region" description="Helical" evidence="6">
    <location>
        <begin position="666"/>
        <end position="689"/>
    </location>
</feature>
<protein>
    <submittedName>
        <fullName evidence="8">RND superfamily putative drug exporter</fullName>
    </submittedName>
</protein>
<gene>
    <name evidence="8" type="ORF">B0I32_13839</name>
</gene>
<feature type="transmembrane region" description="Helical" evidence="6">
    <location>
        <begin position="385"/>
        <end position="403"/>
    </location>
</feature>
<reference evidence="8 9" key="1">
    <citation type="submission" date="2018-03" db="EMBL/GenBank/DDBJ databases">
        <title>Genomic Encyclopedia of Type Strains, Phase III (KMG-III): the genomes of soil and plant-associated and newly described type strains.</title>
        <authorList>
            <person name="Whitman W."/>
        </authorList>
    </citation>
    <scope>NUCLEOTIDE SEQUENCE [LARGE SCALE GENOMIC DNA]</scope>
    <source>
        <strain evidence="8 9">CGMCC 4.7104</strain>
    </source>
</reference>
<feature type="domain" description="Membrane transport protein MMPL" evidence="7">
    <location>
        <begin position="479"/>
        <end position="706"/>
    </location>
</feature>
<evidence type="ECO:0000256" key="2">
    <source>
        <dbReference type="ARBA" id="ARBA00022475"/>
    </source>
</evidence>
<keyword evidence="4 6" id="KW-1133">Transmembrane helix</keyword>
<evidence type="ECO:0000259" key="7">
    <source>
        <dbReference type="Pfam" id="PF03176"/>
    </source>
</evidence>
<accession>A0A2T0LZS6</accession>
<dbReference type="EMBL" id="PVNG01000038">
    <property type="protein sequence ID" value="PRX49733.1"/>
    <property type="molecule type" value="Genomic_DNA"/>
</dbReference>
<comment type="subcellular location">
    <subcellularLocation>
        <location evidence="1">Cell membrane</location>
        <topology evidence="1">Multi-pass membrane protein</topology>
    </subcellularLocation>
</comment>
<feature type="transmembrane region" description="Helical" evidence="6">
    <location>
        <begin position="563"/>
        <end position="582"/>
    </location>
</feature>
<organism evidence="8 9">
    <name type="scientific">Nonomuraea fuscirosea</name>
    <dbReference type="NCBI Taxonomy" id="1291556"/>
    <lineage>
        <taxon>Bacteria</taxon>
        <taxon>Bacillati</taxon>
        <taxon>Actinomycetota</taxon>
        <taxon>Actinomycetes</taxon>
        <taxon>Streptosporangiales</taxon>
        <taxon>Streptosporangiaceae</taxon>
        <taxon>Nonomuraea</taxon>
    </lineage>
</organism>
<keyword evidence="2" id="KW-1003">Cell membrane</keyword>
<evidence type="ECO:0000256" key="4">
    <source>
        <dbReference type="ARBA" id="ARBA00022989"/>
    </source>
</evidence>
<dbReference type="Proteomes" id="UP000238312">
    <property type="component" value="Unassembled WGS sequence"/>
</dbReference>
<evidence type="ECO:0000313" key="8">
    <source>
        <dbReference type="EMBL" id="PRX49733.1"/>
    </source>
</evidence>
<dbReference type="PANTHER" id="PTHR33406:SF13">
    <property type="entry name" value="MEMBRANE PROTEIN YDFJ"/>
    <property type="match status" value="1"/>
</dbReference>
<feature type="transmembrane region" description="Helical" evidence="6">
    <location>
        <begin position="205"/>
        <end position="231"/>
    </location>
</feature>
<dbReference type="GO" id="GO:0005886">
    <property type="term" value="C:plasma membrane"/>
    <property type="evidence" value="ECO:0007669"/>
    <property type="project" value="UniProtKB-SubCell"/>
</dbReference>
<proteinExistence type="predicted"/>
<feature type="domain" description="Membrane transport protein MMPL" evidence="7">
    <location>
        <begin position="64"/>
        <end position="386"/>
    </location>
</feature>
<feature type="transmembrane region" description="Helical" evidence="6">
    <location>
        <begin position="292"/>
        <end position="318"/>
    </location>
</feature>
<dbReference type="AlphaFoldDB" id="A0A2T0LZS6"/>
<feature type="transmembrane region" description="Helical" evidence="6">
    <location>
        <begin position="33"/>
        <end position="52"/>
    </location>
</feature>
<feature type="transmembrane region" description="Helical" evidence="6">
    <location>
        <begin position="251"/>
        <end position="272"/>
    </location>
</feature>
<comment type="caution">
    <text evidence="8">The sequence shown here is derived from an EMBL/GenBank/DDBJ whole genome shotgun (WGS) entry which is preliminary data.</text>
</comment>
<feature type="transmembrane region" description="Helical" evidence="6">
    <location>
        <begin position="640"/>
        <end position="660"/>
    </location>
</feature>
<dbReference type="SUPFAM" id="SSF82866">
    <property type="entry name" value="Multidrug efflux transporter AcrB transmembrane domain"/>
    <property type="match status" value="2"/>
</dbReference>
<evidence type="ECO:0000256" key="6">
    <source>
        <dbReference type="SAM" id="Phobius"/>
    </source>
</evidence>
<dbReference type="Pfam" id="PF03176">
    <property type="entry name" value="MMPL"/>
    <property type="match status" value="2"/>
</dbReference>
<name>A0A2T0LZS6_9ACTN</name>
<evidence type="ECO:0000256" key="3">
    <source>
        <dbReference type="ARBA" id="ARBA00022692"/>
    </source>
</evidence>
<keyword evidence="3 6" id="KW-0812">Transmembrane</keyword>
<dbReference type="InterPro" id="IPR050545">
    <property type="entry name" value="Mycobact_MmpL"/>
</dbReference>
<dbReference type="RefSeq" id="WP_181308764.1">
    <property type="nucleotide sequence ID" value="NZ_PVNG01000038.1"/>
</dbReference>
<keyword evidence="9" id="KW-1185">Reference proteome</keyword>
<feature type="transmembrane region" description="Helical" evidence="6">
    <location>
        <begin position="533"/>
        <end position="551"/>
    </location>
</feature>
<evidence type="ECO:0000256" key="5">
    <source>
        <dbReference type="ARBA" id="ARBA00023136"/>
    </source>
</evidence>
<dbReference type="InterPro" id="IPR004869">
    <property type="entry name" value="MMPL_dom"/>
</dbReference>
<evidence type="ECO:0000256" key="1">
    <source>
        <dbReference type="ARBA" id="ARBA00004651"/>
    </source>
</evidence>